<name>A0A1S8ABR8_CITLI</name>
<dbReference type="AlphaFoldDB" id="A0A1S8ABR8"/>
<dbReference type="EMBL" id="GFAY01000720">
    <property type="protein sequence ID" value="JAV44930.1"/>
    <property type="molecule type" value="Transcribed_RNA"/>
</dbReference>
<feature type="compositionally biased region" description="Basic residues" evidence="1">
    <location>
        <begin position="258"/>
        <end position="268"/>
    </location>
</feature>
<protein>
    <submittedName>
        <fullName evidence="2">Uncharacterized protein</fullName>
    </submittedName>
</protein>
<organism evidence="2">
    <name type="scientific">Citrus limon</name>
    <name type="common">Lemon</name>
    <name type="synonym">Citrus medica var. limon</name>
    <dbReference type="NCBI Taxonomy" id="2708"/>
    <lineage>
        <taxon>Eukaryota</taxon>
        <taxon>Viridiplantae</taxon>
        <taxon>Streptophyta</taxon>
        <taxon>Embryophyta</taxon>
        <taxon>Tracheophyta</taxon>
        <taxon>Spermatophyta</taxon>
        <taxon>Magnoliopsida</taxon>
        <taxon>eudicotyledons</taxon>
        <taxon>Gunneridae</taxon>
        <taxon>Pentapetalae</taxon>
        <taxon>rosids</taxon>
        <taxon>malvids</taxon>
        <taxon>Sapindales</taxon>
        <taxon>Rutaceae</taxon>
        <taxon>Aurantioideae</taxon>
        <taxon>Citrus</taxon>
    </lineage>
</organism>
<reference evidence="2" key="1">
    <citation type="submission" date="2016-12" db="EMBL/GenBank/DDBJ databases">
        <title>Transcriptomic, proteomic, and metabolomic analysis of Citrus limon response to graft inoculation by Candidatus Liberibacter asiaticus.</title>
        <authorList>
            <person name="Ramsey J."/>
            <person name="Chin E."/>
            <person name="Chavez J."/>
            <person name="Saha S."/>
            <person name="Mischuk D."/>
            <person name="Mahoney J."/>
            <person name="Mohr J."/>
            <person name="Robison F."/>
            <person name="Godfrey K."/>
            <person name="Levesque C."/>
            <person name="Foster L."/>
            <person name="Xu Y."/>
            <person name="Strickler S."/>
            <person name="Fernandez-Pozo N."/>
            <person name="Polek M.L."/>
            <person name="Giovannoni J."/>
            <person name="Mueller L.A."/>
            <person name="Slupsky C."/>
            <person name="Bruce J."/>
            <person name="Cilia M."/>
        </authorList>
    </citation>
    <scope>NUCLEOTIDE SEQUENCE</scope>
</reference>
<evidence type="ECO:0000313" key="2">
    <source>
        <dbReference type="EMBL" id="JAV44930.1"/>
    </source>
</evidence>
<feature type="region of interest" description="Disordered" evidence="1">
    <location>
        <begin position="258"/>
        <end position="299"/>
    </location>
</feature>
<feature type="compositionally biased region" description="Polar residues" evidence="1">
    <location>
        <begin position="23"/>
        <end position="66"/>
    </location>
</feature>
<feature type="compositionally biased region" description="Low complexity" evidence="1">
    <location>
        <begin position="276"/>
        <end position="289"/>
    </location>
</feature>
<proteinExistence type="predicted"/>
<sequence>MATSAAGDDDRPMLEPPPPAGGHQTNRQTSKTPLPTQKTKTNSRPPSSTQAPEISTNLNTSDTISRSLRPYLPHLDTNRQLKTSKNPSKKKSSSRHLLPTKPVAAASISNTANGSKRQLISSECQSNLDLPLPPSFATGSCDTSSRTTHLRAATDTLPAANPGQSWPRELVCDDREQPNHLQQPETAMAAPAENSNPTVNSTNLIAALIAAAIGTILLQMRRSSRRPLFCKHHKTLSPTGFQQIKPKPATRIIQPKYKTKKTQTHTGHKIQIQTGDPQSQSQTQSTQSDSKPKTKGANCVGYIPFPSKYPKHTSIY</sequence>
<feature type="region of interest" description="Disordered" evidence="1">
    <location>
        <begin position="1"/>
        <end position="112"/>
    </location>
</feature>
<evidence type="ECO:0000256" key="1">
    <source>
        <dbReference type="SAM" id="MobiDB-lite"/>
    </source>
</evidence>
<accession>A0A1S8ABR8</accession>